<dbReference type="SUPFAM" id="SSF53790">
    <property type="entry name" value="Tetrapyrrole methylase"/>
    <property type="match status" value="1"/>
</dbReference>
<name>A0A177EAH7_9BACT</name>
<keyword evidence="10" id="KW-1185">Reference proteome</keyword>
<evidence type="ECO:0000256" key="4">
    <source>
        <dbReference type="ARBA" id="ARBA00022679"/>
    </source>
</evidence>
<dbReference type="STRING" id="1795632.TH606_02835"/>
<reference evidence="9 10" key="1">
    <citation type="submission" date="2016-02" db="EMBL/GenBank/DDBJ databases">
        <title>Draft genome sequence of Thermodesulfatator sp. S606.</title>
        <authorList>
            <person name="Lai Q."/>
            <person name="Cao J."/>
            <person name="Dupont S."/>
            <person name="Shao Z."/>
            <person name="Jebbar M."/>
            <person name="Alain K."/>
        </authorList>
    </citation>
    <scope>NUCLEOTIDE SEQUENCE [LARGE SCALE GENOMIC DNA]</scope>
    <source>
        <strain evidence="9 10">S606</strain>
    </source>
</reference>
<feature type="domain" description="CobE/GbiG C-terminal" evidence="7">
    <location>
        <begin position="199"/>
        <end position="318"/>
    </location>
</feature>
<dbReference type="NCBIfam" id="TIGR01466">
    <property type="entry name" value="cobJ_cbiH"/>
    <property type="match status" value="1"/>
</dbReference>
<evidence type="ECO:0000256" key="1">
    <source>
        <dbReference type="ARBA" id="ARBA00004953"/>
    </source>
</evidence>
<evidence type="ECO:0000259" key="8">
    <source>
        <dbReference type="Pfam" id="PF11760"/>
    </source>
</evidence>
<dbReference type="PANTHER" id="PTHR47036:SF1">
    <property type="entry name" value="COBALT-FACTOR III C(17)-METHYLTRANSFERASE-RELATED"/>
    <property type="match status" value="1"/>
</dbReference>
<evidence type="ECO:0000313" key="9">
    <source>
        <dbReference type="EMBL" id="OAG28202.1"/>
    </source>
</evidence>
<evidence type="ECO:0000256" key="2">
    <source>
        <dbReference type="ARBA" id="ARBA00022573"/>
    </source>
</evidence>
<dbReference type="SUPFAM" id="SSF159672">
    <property type="entry name" value="CbiG N-terminal domain-like"/>
    <property type="match status" value="1"/>
</dbReference>
<protein>
    <recommendedName>
        <fullName evidence="11">Precorrin-3B C(17)-methyltransferase</fullName>
    </recommendedName>
</protein>
<dbReference type="GO" id="GO:0032259">
    <property type="term" value="P:methylation"/>
    <property type="evidence" value="ECO:0007669"/>
    <property type="project" value="UniProtKB-KW"/>
</dbReference>
<dbReference type="InterPro" id="IPR014777">
    <property type="entry name" value="4pyrrole_Mease_sub1"/>
</dbReference>
<dbReference type="InterPro" id="IPR000878">
    <property type="entry name" value="4pyrrol_Mease"/>
</dbReference>
<keyword evidence="5" id="KW-0949">S-adenosyl-L-methionine</keyword>
<dbReference type="InterPro" id="IPR035996">
    <property type="entry name" value="4pyrrol_Methylase_sf"/>
</dbReference>
<feature type="domain" description="Tetrapyrrole methylase" evidence="6">
    <location>
        <begin position="326"/>
        <end position="535"/>
    </location>
</feature>
<dbReference type="Gene3D" id="3.30.950.10">
    <property type="entry name" value="Methyltransferase, Cobalt-precorrin-4 Transmethylase, Domain 2"/>
    <property type="match status" value="1"/>
</dbReference>
<evidence type="ECO:0000256" key="3">
    <source>
        <dbReference type="ARBA" id="ARBA00022603"/>
    </source>
</evidence>
<proteinExistence type="predicted"/>
<dbReference type="InterPro" id="IPR036518">
    <property type="entry name" value="CobE/GbiG_C_sf"/>
</dbReference>
<accession>A0A177EAH7</accession>
<sequence length="571" mass="62331">MNNRIIIFYLSKRGQALAEKLADFLPEAQVKRFSTEKLKAFWPEVKAIIFIGASGIIVRKIAPLLQSKKIDPAVLALDETGRFVISLISGHLGGANDLTREVAAFLGATPVITTASDLAGLPALDLWAEKHGLVLEPENFIPQTISRYVEERGIKVLAEARVPLPETFALTANPEEADLAITYREINGFSGLYARPKRLVVGMGFHENCSGDELFEALKKVFTRHKLSLSAIKKLATLSRKSKAPGIIALSQKLKAPIEAVSPKEINEVVAREGLNPSQARKHTEVLAVAEPAALLASQGGRLILPKQKQDGVTIAIAEMPPSPGKLWVVGLGPGDIYELTPRARRALRSAEKIIGYKTYITLIKDLVSHKEVYTLGMTQEVERATLALNFALEGFEVALVSGGDPGIYGMAGLVLELIKEKDLVGRFPVEIIPGITSASAGAARLGAPLMHDFACISLSDRLTPWEIIEKRLKAAAQADFVIVLYNPRSKGRKGHLNRAREIILEFRPEDTPVGIAKAVGRKDESLKITTLSALDPEEVDMQTTVFIGNSSSFILENFIVTPRGYKEKRY</sequence>
<dbReference type="InterPro" id="IPR051810">
    <property type="entry name" value="Precorrin_MeTrfase"/>
</dbReference>
<dbReference type="OrthoDB" id="9772960at2"/>
<organism evidence="9 10">
    <name type="scientific">Thermodesulfatator autotrophicus</name>
    <dbReference type="NCBI Taxonomy" id="1795632"/>
    <lineage>
        <taxon>Bacteria</taxon>
        <taxon>Pseudomonadati</taxon>
        <taxon>Thermodesulfobacteriota</taxon>
        <taxon>Thermodesulfobacteria</taxon>
        <taxon>Thermodesulfobacteriales</taxon>
        <taxon>Thermodesulfatatoraceae</taxon>
        <taxon>Thermodesulfatator</taxon>
    </lineage>
</organism>
<dbReference type="GO" id="GO:0009236">
    <property type="term" value="P:cobalamin biosynthetic process"/>
    <property type="evidence" value="ECO:0007669"/>
    <property type="project" value="UniProtKB-UniPathway"/>
</dbReference>
<dbReference type="InterPro" id="IPR014776">
    <property type="entry name" value="4pyrrole_Mease_sub2"/>
</dbReference>
<dbReference type="Proteomes" id="UP000076964">
    <property type="component" value="Unassembled WGS sequence"/>
</dbReference>
<dbReference type="RefSeq" id="WP_068541185.1">
    <property type="nucleotide sequence ID" value="NZ_LSFI01000009.1"/>
</dbReference>
<evidence type="ECO:0000259" key="6">
    <source>
        <dbReference type="Pfam" id="PF00590"/>
    </source>
</evidence>
<dbReference type="InterPro" id="IPR002750">
    <property type="entry name" value="CobE/GbiG_C"/>
</dbReference>
<comment type="caution">
    <text evidence="9">The sequence shown here is derived from an EMBL/GenBank/DDBJ whole genome shotgun (WGS) entry which is preliminary data.</text>
</comment>
<evidence type="ECO:0000256" key="5">
    <source>
        <dbReference type="ARBA" id="ARBA00022691"/>
    </source>
</evidence>
<dbReference type="SUPFAM" id="SSF159664">
    <property type="entry name" value="CobE/GbiG C-terminal domain-like"/>
    <property type="match status" value="1"/>
</dbReference>
<feature type="domain" description="Cobalamin synthesis G N-terminal" evidence="8">
    <location>
        <begin position="38"/>
        <end position="117"/>
    </location>
</feature>
<dbReference type="Pfam" id="PF11760">
    <property type="entry name" value="CbiG_N"/>
    <property type="match status" value="1"/>
</dbReference>
<comment type="pathway">
    <text evidence="1">Cofactor biosynthesis; adenosylcobalamin biosynthesis.</text>
</comment>
<evidence type="ECO:0000259" key="7">
    <source>
        <dbReference type="Pfam" id="PF01890"/>
    </source>
</evidence>
<dbReference type="Pfam" id="PF00590">
    <property type="entry name" value="TP_methylase"/>
    <property type="match status" value="1"/>
</dbReference>
<keyword evidence="4" id="KW-0808">Transferase</keyword>
<dbReference type="EMBL" id="LSFI01000009">
    <property type="protein sequence ID" value="OAG28202.1"/>
    <property type="molecule type" value="Genomic_DNA"/>
</dbReference>
<dbReference type="Gene3D" id="3.40.1010.10">
    <property type="entry name" value="Cobalt-precorrin-4 Transmethylase, Domain 1"/>
    <property type="match status" value="1"/>
</dbReference>
<dbReference type="AlphaFoldDB" id="A0A177EAH7"/>
<dbReference type="PANTHER" id="PTHR47036">
    <property type="entry name" value="COBALT-FACTOR III C(17)-METHYLTRANSFERASE-RELATED"/>
    <property type="match status" value="1"/>
</dbReference>
<keyword evidence="2" id="KW-0169">Cobalamin biosynthesis</keyword>
<dbReference type="InterPro" id="IPR006363">
    <property type="entry name" value="Cbl_synth_CobJ/CibH_dom"/>
</dbReference>
<dbReference type="Gene3D" id="3.30.420.180">
    <property type="entry name" value="CobE/GbiG C-terminal domain"/>
    <property type="match status" value="1"/>
</dbReference>
<evidence type="ECO:0000313" key="10">
    <source>
        <dbReference type="Proteomes" id="UP000076964"/>
    </source>
</evidence>
<gene>
    <name evidence="9" type="ORF">TH606_02835</name>
</gene>
<dbReference type="InterPro" id="IPR021744">
    <property type="entry name" value="CbiG_N"/>
</dbReference>
<dbReference type="Pfam" id="PF01890">
    <property type="entry name" value="CbiG_C"/>
    <property type="match status" value="1"/>
</dbReference>
<dbReference type="InterPro" id="IPR038029">
    <property type="entry name" value="GbiG_N_sf"/>
</dbReference>
<keyword evidence="3" id="KW-0489">Methyltransferase</keyword>
<dbReference type="Gene3D" id="3.40.50.11220">
    <property type="match status" value="1"/>
</dbReference>
<dbReference type="UniPathway" id="UPA00148"/>
<dbReference type="GO" id="GO:0008168">
    <property type="term" value="F:methyltransferase activity"/>
    <property type="evidence" value="ECO:0007669"/>
    <property type="project" value="UniProtKB-KW"/>
</dbReference>
<evidence type="ECO:0008006" key="11">
    <source>
        <dbReference type="Google" id="ProtNLM"/>
    </source>
</evidence>
<dbReference type="CDD" id="cd11646">
    <property type="entry name" value="Precorrin_3B_C17_MT"/>
    <property type="match status" value="1"/>
</dbReference>